<gene>
    <name evidence="7" type="primary">lpxD</name>
    <name evidence="9" type="ORF">SAMN05660835_00696</name>
</gene>
<dbReference type="GO" id="GO:0016020">
    <property type="term" value="C:membrane"/>
    <property type="evidence" value="ECO:0007669"/>
    <property type="project" value="GOC"/>
</dbReference>
<feature type="domain" description="UDP-3-O-[3-hydroxymyristoyl] glucosamine N-acyltransferase non-repeat region" evidence="8">
    <location>
        <begin position="20"/>
        <end position="88"/>
    </location>
</feature>
<name>A0A1G6KUD7_9BACT</name>
<dbReference type="InterPro" id="IPR020573">
    <property type="entry name" value="UDP_GlcNAc_AcTrfase_non-rep"/>
</dbReference>
<evidence type="ECO:0000259" key="8">
    <source>
        <dbReference type="Pfam" id="PF04613"/>
    </source>
</evidence>
<keyword evidence="1 7" id="KW-0444">Lipid biosynthesis</keyword>
<comment type="catalytic activity">
    <reaction evidence="7">
        <text>a UDP-3-O-[(3R)-3-hydroxyacyl]-alpha-D-glucosamine + a (3R)-hydroxyacyl-[ACP] = a UDP-2-N,3-O-bis[(3R)-3-hydroxyacyl]-alpha-D-glucosamine + holo-[ACP] + H(+)</text>
        <dbReference type="Rhea" id="RHEA:53836"/>
        <dbReference type="Rhea" id="RHEA-COMP:9685"/>
        <dbReference type="Rhea" id="RHEA-COMP:9945"/>
        <dbReference type="ChEBI" id="CHEBI:15378"/>
        <dbReference type="ChEBI" id="CHEBI:64479"/>
        <dbReference type="ChEBI" id="CHEBI:78827"/>
        <dbReference type="ChEBI" id="CHEBI:137740"/>
        <dbReference type="ChEBI" id="CHEBI:137748"/>
        <dbReference type="EC" id="2.3.1.191"/>
    </reaction>
</comment>
<dbReference type="RefSeq" id="WP_216818729.1">
    <property type="nucleotide sequence ID" value="NZ_FMYU01000004.1"/>
</dbReference>
<dbReference type="PANTHER" id="PTHR43378:SF2">
    <property type="entry name" value="UDP-3-O-ACYLGLUCOSAMINE N-ACYLTRANSFERASE 1, MITOCHONDRIAL-RELATED"/>
    <property type="match status" value="1"/>
</dbReference>
<evidence type="ECO:0000256" key="7">
    <source>
        <dbReference type="HAMAP-Rule" id="MF_00523"/>
    </source>
</evidence>
<dbReference type="NCBIfam" id="NF002060">
    <property type="entry name" value="PRK00892.1"/>
    <property type="match status" value="1"/>
</dbReference>
<sequence length="342" mass="37425">MISALELSQIINGTYIGEKDIKIDGVASLMRADEYKVSFLSNKKYTKYISSTKAGCIIVDELFDISLYKDKNFIVCKNAYLGFALALTYFYKTKLDGNFKSPKATIDGSAIVSENAYIGDFSYIAKNAKIGNSYIMPMVYVGENSIIGDNCIIYPNVTIRENVEIGNNVIIHSGSVIGSDGFGYVKDNGRHYKIPQIGKVIIEDDVEIGSNVSIDRATLDETIIRKGSKIDNLVQIAHNVEIGENSILVSQCGISGSTKIGNNVILAGQVGIAGHLTIADNTIVTAKSGVGTNIKKSGIYSGIPVYEHSKWLKSSAIIPRLPDIYRKIQELENRLKELEKND</sequence>
<dbReference type="NCBIfam" id="TIGR01853">
    <property type="entry name" value="lipid_A_lpxD"/>
    <property type="match status" value="1"/>
</dbReference>
<evidence type="ECO:0000256" key="4">
    <source>
        <dbReference type="ARBA" id="ARBA00022737"/>
    </source>
</evidence>
<evidence type="ECO:0000256" key="5">
    <source>
        <dbReference type="ARBA" id="ARBA00023098"/>
    </source>
</evidence>
<keyword evidence="6 7" id="KW-0012">Acyltransferase</keyword>
<dbReference type="EMBL" id="FMYU01000004">
    <property type="protein sequence ID" value="SDC34690.1"/>
    <property type="molecule type" value="Genomic_DNA"/>
</dbReference>
<dbReference type="InterPro" id="IPR011004">
    <property type="entry name" value="Trimer_LpxA-like_sf"/>
</dbReference>
<evidence type="ECO:0000256" key="3">
    <source>
        <dbReference type="ARBA" id="ARBA00022679"/>
    </source>
</evidence>
<dbReference type="InterPro" id="IPR001451">
    <property type="entry name" value="Hexapep"/>
</dbReference>
<keyword evidence="5 7" id="KW-0443">Lipid metabolism</keyword>
<dbReference type="UniPathway" id="UPA00973"/>
<dbReference type="GO" id="GO:0103118">
    <property type="term" value="F:UDP-3-O-[(3R)-3-hydroxyacyl]-glucosamine N-acyltransferase activity"/>
    <property type="evidence" value="ECO:0007669"/>
    <property type="project" value="UniProtKB-EC"/>
</dbReference>
<evidence type="ECO:0000313" key="9">
    <source>
        <dbReference type="EMBL" id="SDC34690.1"/>
    </source>
</evidence>
<dbReference type="Pfam" id="PF00132">
    <property type="entry name" value="Hexapep"/>
    <property type="match status" value="2"/>
</dbReference>
<dbReference type="SUPFAM" id="SSF51161">
    <property type="entry name" value="Trimeric LpxA-like enzymes"/>
    <property type="match status" value="1"/>
</dbReference>
<dbReference type="HAMAP" id="MF_00523">
    <property type="entry name" value="LpxD"/>
    <property type="match status" value="1"/>
</dbReference>
<protein>
    <recommendedName>
        <fullName evidence="7">UDP-3-O-acylglucosamine N-acyltransferase</fullName>
        <ecNumber evidence="7">2.3.1.191</ecNumber>
    </recommendedName>
</protein>
<dbReference type="InterPro" id="IPR007691">
    <property type="entry name" value="LpxD"/>
</dbReference>
<evidence type="ECO:0000256" key="2">
    <source>
        <dbReference type="ARBA" id="ARBA00022556"/>
    </source>
</evidence>
<organism evidence="9 10">
    <name type="scientific">Desulfurella multipotens</name>
    <dbReference type="NCBI Taxonomy" id="79269"/>
    <lineage>
        <taxon>Bacteria</taxon>
        <taxon>Pseudomonadati</taxon>
        <taxon>Campylobacterota</taxon>
        <taxon>Desulfurellia</taxon>
        <taxon>Desulfurellales</taxon>
        <taxon>Desulfurellaceae</taxon>
        <taxon>Desulfurella</taxon>
    </lineage>
</organism>
<dbReference type="Proteomes" id="UP000199411">
    <property type="component" value="Unassembled WGS sequence"/>
</dbReference>
<evidence type="ECO:0000256" key="6">
    <source>
        <dbReference type="ARBA" id="ARBA00023315"/>
    </source>
</evidence>
<dbReference type="Gene3D" id="2.160.10.10">
    <property type="entry name" value="Hexapeptide repeat proteins"/>
    <property type="match status" value="1"/>
</dbReference>
<keyword evidence="2 7" id="KW-0441">Lipid A biosynthesis</keyword>
<dbReference type="Gene3D" id="3.40.1390.10">
    <property type="entry name" value="MurE/MurF, N-terminal domain"/>
    <property type="match status" value="1"/>
</dbReference>
<dbReference type="Pfam" id="PF04613">
    <property type="entry name" value="LpxD"/>
    <property type="match status" value="1"/>
</dbReference>
<dbReference type="PANTHER" id="PTHR43378">
    <property type="entry name" value="UDP-3-O-ACYLGLUCOSAMINE N-ACYLTRANSFERASE"/>
    <property type="match status" value="1"/>
</dbReference>
<reference evidence="10" key="1">
    <citation type="submission" date="2016-10" db="EMBL/GenBank/DDBJ databases">
        <authorList>
            <person name="Varghese N."/>
            <person name="Submissions S."/>
        </authorList>
    </citation>
    <scope>NUCLEOTIDE SEQUENCE [LARGE SCALE GENOMIC DNA]</scope>
    <source>
        <strain evidence="10">DSM 8415</strain>
    </source>
</reference>
<keyword evidence="10" id="KW-1185">Reference proteome</keyword>
<comment type="similarity">
    <text evidence="7">Belongs to the transferase hexapeptide repeat family. LpxD subfamily.</text>
</comment>
<evidence type="ECO:0000313" key="10">
    <source>
        <dbReference type="Proteomes" id="UP000199411"/>
    </source>
</evidence>
<feature type="active site" description="Proton acceptor" evidence="7">
    <location>
        <position position="238"/>
    </location>
</feature>
<keyword evidence="3 7" id="KW-0808">Transferase</keyword>
<dbReference type="AlphaFoldDB" id="A0A1G6KUD7"/>
<dbReference type="CDD" id="cd03352">
    <property type="entry name" value="LbH_LpxD"/>
    <property type="match status" value="1"/>
</dbReference>
<proteinExistence type="inferred from homology"/>
<dbReference type="EC" id="2.3.1.191" evidence="7"/>
<dbReference type="GO" id="GO:0009245">
    <property type="term" value="P:lipid A biosynthetic process"/>
    <property type="evidence" value="ECO:0007669"/>
    <property type="project" value="UniProtKB-UniRule"/>
</dbReference>
<evidence type="ECO:0000256" key="1">
    <source>
        <dbReference type="ARBA" id="ARBA00022516"/>
    </source>
</evidence>
<comment type="pathway">
    <text evidence="7">Bacterial outer membrane biogenesis; LPS lipid A biosynthesis.</text>
</comment>
<keyword evidence="4 7" id="KW-0677">Repeat</keyword>
<dbReference type="GO" id="GO:0016410">
    <property type="term" value="F:N-acyltransferase activity"/>
    <property type="evidence" value="ECO:0007669"/>
    <property type="project" value="InterPro"/>
</dbReference>
<comment type="function">
    <text evidence="7">Catalyzes the N-acylation of UDP-3-O-acylglucosamine using 3-hydroxyacyl-ACP as the acyl donor. Is involved in the biosynthesis of lipid A, a phosphorylated glycolipid that anchors the lipopolysaccharide to the outer membrane of the cell.</text>
</comment>
<accession>A0A1G6KUD7</accession>
<comment type="subunit">
    <text evidence="7">Homotrimer.</text>
</comment>